<evidence type="ECO:0000259" key="6">
    <source>
        <dbReference type="SMART" id="SM00353"/>
    </source>
</evidence>
<reference evidence="7 8" key="1">
    <citation type="submission" date="2023-12" db="EMBL/GenBank/DDBJ databases">
        <title>A high-quality genome assembly for Dillenia turbinata (Dilleniales).</title>
        <authorList>
            <person name="Chanderbali A."/>
        </authorList>
    </citation>
    <scope>NUCLEOTIDE SEQUENCE [LARGE SCALE GENOMIC DNA]</scope>
    <source>
        <strain evidence="7">LSX21</strain>
        <tissue evidence="7">Leaf</tissue>
    </source>
</reference>
<evidence type="ECO:0000256" key="4">
    <source>
        <dbReference type="ARBA" id="ARBA00023242"/>
    </source>
</evidence>
<comment type="subcellular location">
    <subcellularLocation>
        <location evidence="1">Nucleus</location>
    </subcellularLocation>
</comment>
<evidence type="ECO:0000313" key="7">
    <source>
        <dbReference type="EMBL" id="KAK6932423.1"/>
    </source>
</evidence>
<dbReference type="GO" id="GO:0043565">
    <property type="term" value="F:sequence-specific DNA binding"/>
    <property type="evidence" value="ECO:0007669"/>
    <property type="project" value="TreeGrafter"/>
</dbReference>
<name>A0AAN8VCF2_9MAGN</name>
<dbReference type="SMART" id="SM00353">
    <property type="entry name" value="HLH"/>
    <property type="match status" value="1"/>
</dbReference>
<dbReference type="InterPro" id="IPR036638">
    <property type="entry name" value="HLH_DNA-bd_sf"/>
</dbReference>
<keyword evidence="8" id="KW-1185">Reference proteome</keyword>
<protein>
    <recommendedName>
        <fullName evidence="6">BHLH domain-containing protein</fullName>
    </recommendedName>
</protein>
<dbReference type="GO" id="GO:0003700">
    <property type="term" value="F:DNA-binding transcription factor activity"/>
    <property type="evidence" value="ECO:0007669"/>
    <property type="project" value="TreeGrafter"/>
</dbReference>
<proteinExistence type="predicted"/>
<gene>
    <name evidence="7" type="ORF">RJ641_002047</name>
</gene>
<dbReference type="Pfam" id="PF22754">
    <property type="entry name" value="bHLH-TF_ACT-like_plant"/>
    <property type="match status" value="1"/>
</dbReference>
<dbReference type="GO" id="GO:0046983">
    <property type="term" value="F:protein dimerization activity"/>
    <property type="evidence" value="ECO:0007669"/>
    <property type="project" value="InterPro"/>
</dbReference>
<dbReference type="AlphaFoldDB" id="A0AAN8VCF2"/>
<evidence type="ECO:0000256" key="5">
    <source>
        <dbReference type="SAM" id="MobiDB-lite"/>
    </source>
</evidence>
<keyword evidence="3" id="KW-0804">Transcription</keyword>
<dbReference type="PANTHER" id="PTHR31945">
    <property type="entry name" value="TRANSCRIPTION FACTOR SCREAM2-RELATED"/>
    <property type="match status" value="1"/>
</dbReference>
<dbReference type="Gene3D" id="4.10.280.10">
    <property type="entry name" value="Helix-loop-helix DNA-binding domain"/>
    <property type="match status" value="1"/>
</dbReference>
<feature type="domain" description="BHLH" evidence="6">
    <location>
        <begin position="37"/>
        <end position="80"/>
    </location>
</feature>
<dbReference type="Proteomes" id="UP001370490">
    <property type="component" value="Unassembled WGS sequence"/>
</dbReference>
<comment type="caution">
    <text evidence="7">The sequence shown here is derived from an EMBL/GenBank/DDBJ whole genome shotgun (WGS) entry which is preliminary data.</text>
</comment>
<feature type="region of interest" description="Disordered" evidence="5">
    <location>
        <begin position="88"/>
        <end position="108"/>
    </location>
</feature>
<evidence type="ECO:0000313" key="8">
    <source>
        <dbReference type="Proteomes" id="UP001370490"/>
    </source>
</evidence>
<dbReference type="PANTHER" id="PTHR31945:SF20">
    <property type="entry name" value="TRANSCRIPTION FACTOR DYT1"/>
    <property type="match status" value="1"/>
</dbReference>
<dbReference type="GO" id="GO:0005634">
    <property type="term" value="C:nucleus"/>
    <property type="evidence" value="ECO:0007669"/>
    <property type="project" value="UniProtKB-SubCell"/>
</dbReference>
<dbReference type="InterPro" id="IPR011598">
    <property type="entry name" value="bHLH_dom"/>
</dbReference>
<evidence type="ECO:0000256" key="2">
    <source>
        <dbReference type="ARBA" id="ARBA00023015"/>
    </source>
</evidence>
<dbReference type="EMBL" id="JBAMMX010000010">
    <property type="protein sequence ID" value="KAK6932423.1"/>
    <property type="molecule type" value="Genomic_DNA"/>
</dbReference>
<sequence>MNSIGREVFGEEGSAKGKLGRRRYEDYGTREFKSKNLIAERKRRQKLSDRQLELRALMNKATIITDAITYIEELQKQVKDLSDQLLEMEASSEEETRPMSDEINEEESSKQCEIKPEILVIRITENKMWIKMMYENKREGFIRLLETMSVLGLELTDISVTTTKGVILITTYIEASQDGRMITTEHIKELLLEIIRDS</sequence>
<evidence type="ECO:0000256" key="3">
    <source>
        <dbReference type="ARBA" id="ARBA00023163"/>
    </source>
</evidence>
<dbReference type="SUPFAM" id="SSF47459">
    <property type="entry name" value="HLH, helix-loop-helix DNA-binding domain"/>
    <property type="match status" value="1"/>
</dbReference>
<keyword evidence="4" id="KW-0539">Nucleus</keyword>
<keyword evidence="2" id="KW-0805">Transcription regulation</keyword>
<accession>A0AAN8VCF2</accession>
<dbReference type="InterPro" id="IPR054502">
    <property type="entry name" value="bHLH-TF_ACT-like_plant"/>
</dbReference>
<organism evidence="7 8">
    <name type="scientific">Dillenia turbinata</name>
    <dbReference type="NCBI Taxonomy" id="194707"/>
    <lineage>
        <taxon>Eukaryota</taxon>
        <taxon>Viridiplantae</taxon>
        <taxon>Streptophyta</taxon>
        <taxon>Embryophyta</taxon>
        <taxon>Tracheophyta</taxon>
        <taxon>Spermatophyta</taxon>
        <taxon>Magnoliopsida</taxon>
        <taxon>eudicotyledons</taxon>
        <taxon>Gunneridae</taxon>
        <taxon>Pentapetalae</taxon>
        <taxon>Dilleniales</taxon>
        <taxon>Dilleniaceae</taxon>
        <taxon>Dillenia</taxon>
    </lineage>
</organism>
<dbReference type="InterPro" id="IPR051358">
    <property type="entry name" value="TF_AMS/ICE1/BHLH6-like"/>
</dbReference>
<evidence type="ECO:0000256" key="1">
    <source>
        <dbReference type="ARBA" id="ARBA00004123"/>
    </source>
</evidence>